<dbReference type="Ensembl" id="ENSAMXT00000054417.1">
    <property type="protein sequence ID" value="ENSAMXP00000034884.1"/>
    <property type="gene ID" value="ENSAMXG00000036861.1"/>
</dbReference>
<reference evidence="7" key="2">
    <citation type="journal article" date="2014" name="Nat. Commun.">
        <title>The cavefish genome reveals candidate genes for eye loss.</title>
        <authorList>
            <person name="McGaugh S.E."/>
            <person name="Gross J.B."/>
            <person name="Aken B."/>
            <person name="Blin M."/>
            <person name="Borowsky R."/>
            <person name="Chalopin D."/>
            <person name="Hinaux H."/>
            <person name="Jeffery W.R."/>
            <person name="Keene A."/>
            <person name="Ma L."/>
            <person name="Minx P."/>
            <person name="Murphy D."/>
            <person name="O'Quin K.E."/>
            <person name="Retaux S."/>
            <person name="Rohner N."/>
            <person name="Searle S.M."/>
            <person name="Stahl B.A."/>
            <person name="Tabin C."/>
            <person name="Volff J.N."/>
            <person name="Yoshizawa M."/>
            <person name="Warren W.C."/>
        </authorList>
    </citation>
    <scope>NUCLEOTIDE SEQUENCE [LARGE SCALE GENOMIC DNA]</scope>
    <source>
        <strain evidence="7">female</strain>
    </source>
</reference>
<dbReference type="GO" id="GO:0046930">
    <property type="term" value="C:pore complex"/>
    <property type="evidence" value="ECO:0007669"/>
    <property type="project" value="InterPro"/>
</dbReference>
<dbReference type="InParanoid" id="A0A3B1J0I9"/>
<keyword evidence="3" id="KW-1052">Target cell membrane</keyword>
<dbReference type="GO" id="GO:0044218">
    <property type="term" value="C:other organism cell membrane"/>
    <property type="evidence" value="ECO:0007669"/>
    <property type="project" value="UniProtKB-KW"/>
</dbReference>
<evidence type="ECO:0000313" key="7">
    <source>
        <dbReference type="Proteomes" id="UP000018467"/>
    </source>
</evidence>
<dbReference type="Bgee" id="ENSAMXG00000036861">
    <property type="expression patterns" value="Expressed in intestine and 5 other cell types or tissues"/>
</dbReference>
<reference evidence="6" key="3">
    <citation type="submission" date="2025-08" db="UniProtKB">
        <authorList>
            <consortium name="Ensembl"/>
        </authorList>
    </citation>
    <scope>IDENTIFICATION</scope>
</reference>
<dbReference type="AlphaFoldDB" id="A0A3B1J0I9"/>
<name>A0A3B1J0I9_ASTMX</name>
<keyword evidence="4" id="KW-0472">Membrane</keyword>
<dbReference type="Gene3D" id="2.60.270.20">
    <property type="entry name" value="Cytolysin/lectin"/>
    <property type="match status" value="1"/>
</dbReference>
<dbReference type="InterPro" id="IPR015926">
    <property type="entry name" value="Cytolysin/lectin"/>
</dbReference>
<dbReference type="GO" id="GO:0015267">
    <property type="term" value="F:channel activity"/>
    <property type="evidence" value="ECO:0007669"/>
    <property type="project" value="InterPro"/>
</dbReference>
<dbReference type="PANTHER" id="PTHR40388:SF1">
    <property type="entry name" value="BRYOPORIN"/>
    <property type="match status" value="1"/>
</dbReference>
<dbReference type="InterPro" id="IPR050677">
    <property type="entry name" value="Actinoporin_PFT"/>
</dbReference>
<evidence type="ECO:0000256" key="5">
    <source>
        <dbReference type="ARBA" id="ARBA00023331"/>
    </source>
</evidence>
<evidence type="ECO:0000256" key="2">
    <source>
        <dbReference type="ARBA" id="ARBA00004532"/>
    </source>
</evidence>
<dbReference type="InterPro" id="IPR009104">
    <property type="entry name" value="Anemon_actinoporin-like"/>
</dbReference>
<accession>A0A3B1J0I9</accession>
<organism evidence="6 7">
    <name type="scientific">Astyanax mexicanus</name>
    <name type="common">Blind cave fish</name>
    <name type="synonym">Astyanax fasciatus mexicanus</name>
    <dbReference type="NCBI Taxonomy" id="7994"/>
    <lineage>
        <taxon>Eukaryota</taxon>
        <taxon>Metazoa</taxon>
        <taxon>Chordata</taxon>
        <taxon>Craniata</taxon>
        <taxon>Vertebrata</taxon>
        <taxon>Euteleostomi</taxon>
        <taxon>Actinopterygii</taxon>
        <taxon>Neopterygii</taxon>
        <taxon>Teleostei</taxon>
        <taxon>Ostariophysi</taxon>
        <taxon>Characiformes</taxon>
        <taxon>Characoidei</taxon>
        <taxon>Acestrorhamphidae</taxon>
        <taxon>Acestrorhamphinae</taxon>
        <taxon>Astyanax</taxon>
    </lineage>
</organism>
<evidence type="ECO:0000256" key="3">
    <source>
        <dbReference type="ARBA" id="ARBA00022537"/>
    </source>
</evidence>
<dbReference type="SUPFAM" id="SSF63724">
    <property type="entry name" value="Cytolysin/lectin"/>
    <property type="match status" value="1"/>
</dbReference>
<dbReference type="PANTHER" id="PTHR40388">
    <property type="entry name" value="BRYOPORIN"/>
    <property type="match status" value="1"/>
</dbReference>
<reference evidence="7" key="1">
    <citation type="submission" date="2013-03" db="EMBL/GenBank/DDBJ databases">
        <authorList>
            <person name="Jeffery W."/>
            <person name="Warren W."/>
            <person name="Wilson R.K."/>
        </authorList>
    </citation>
    <scope>NUCLEOTIDE SEQUENCE</scope>
    <source>
        <strain evidence="7">female</strain>
    </source>
</reference>
<protein>
    <submittedName>
        <fullName evidence="6">Uncharacterized protein</fullName>
    </submittedName>
</protein>
<comment type="subcellular location">
    <subcellularLocation>
        <location evidence="2">Nematocyst</location>
    </subcellularLocation>
    <subcellularLocation>
        <location evidence="1">Target cell membrane</location>
    </subcellularLocation>
</comment>
<dbReference type="GO" id="GO:0006812">
    <property type="term" value="P:monoatomic cation transport"/>
    <property type="evidence" value="ECO:0007669"/>
    <property type="project" value="InterPro"/>
</dbReference>
<reference evidence="6" key="4">
    <citation type="submission" date="2025-09" db="UniProtKB">
        <authorList>
            <consortium name="Ensembl"/>
        </authorList>
    </citation>
    <scope>IDENTIFICATION</scope>
</reference>
<evidence type="ECO:0000256" key="4">
    <source>
        <dbReference type="ARBA" id="ARBA00023298"/>
    </source>
</evidence>
<dbReference type="GO" id="GO:0051715">
    <property type="term" value="P:cytolysis in another organism"/>
    <property type="evidence" value="ECO:0007669"/>
    <property type="project" value="InterPro"/>
</dbReference>
<dbReference type="GO" id="GO:0046931">
    <property type="term" value="P:pore complex assembly"/>
    <property type="evidence" value="ECO:0007669"/>
    <property type="project" value="InterPro"/>
</dbReference>
<dbReference type="Proteomes" id="UP000018467">
    <property type="component" value="Unassembled WGS sequence"/>
</dbReference>
<evidence type="ECO:0000313" key="6">
    <source>
        <dbReference type="Ensembl" id="ENSAMXP00000034884.1"/>
    </source>
</evidence>
<proteinExistence type="predicted"/>
<keyword evidence="5" id="KW-0166">Nematocyst</keyword>
<dbReference type="GO" id="GO:0042151">
    <property type="term" value="C:nematocyst"/>
    <property type="evidence" value="ECO:0007669"/>
    <property type="project" value="UniProtKB-SubCell"/>
</dbReference>
<keyword evidence="4" id="KW-1053">Target membrane</keyword>
<keyword evidence="7" id="KW-1185">Reference proteome</keyword>
<dbReference type="Pfam" id="PF06369">
    <property type="entry name" value="Anemone_cytotox"/>
    <property type="match status" value="1"/>
</dbReference>
<sequence length="144" mass="16326">MAVAPALFAGASLFGTSAEQISRAIKTGRNVTIQITNYSDKYTLDNPRTYTYSGYCHSPPQPTIKKNTQEVFMTYQIINDDKRCIGQLAIMFSVPYNYNHFENLFALGIFDPSQKCDWNLYNMIGKSEKILLKGTMSPQVIFDK</sequence>
<dbReference type="STRING" id="7994.ENSAMXP00000034884"/>
<evidence type="ECO:0000256" key="1">
    <source>
        <dbReference type="ARBA" id="ARBA00004175"/>
    </source>
</evidence>